<keyword evidence="3" id="KW-1185">Reference proteome</keyword>
<evidence type="ECO:0000313" key="3">
    <source>
        <dbReference type="Proteomes" id="UP000027395"/>
    </source>
</evidence>
<dbReference type="STRING" id="388467.A19Y_3325"/>
<dbReference type="GeneID" id="77288236"/>
<keyword evidence="1" id="KW-0472">Membrane</keyword>
<name>A0A073CJL5_PLAA1</name>
<organism evidence="2 3">
    <name type="scientific">Planktothrix agardhii (strain NIVA-CYA 126/8)</name>
    <dbReference type="NCBI Taxonomy" id="388467"/>
    <lineage>
        <taxon>Bacteria</taxon>
        <taxon>Bacillati</taxon>
        <taxon>Cyanobacteriota</taxon>
        <taxon>Cyanophyceae</taxon>
        <taxon>Oscillatoriophycideae</taxon>
        <taxon>Oscillatoriales</taxon>
        <taxon>Microcoleaceae</taxon>
        <taxon>Planktothrix</taxon>
    </lineage>
</organism>
<protein>
    <submittedName>
        <fullName evidence="2">Uncharacterized protein</fullName>
    </submittedName>
</protein>
<dbReference type="eggNOG" id="ENOG50338AN">
    <property type="taxonomic scope" value="Bacteria"/>
</dbReference>
<reference evidence="2 3" key="1">
    <citation type="journal article" date="2014" name="Appl. Environ. Microbiol.">
        <title>Elucidation of insertion elements encoded on plasmids and in vitro construction of shuttle vectors from the toxic cyanobacterium Planktothrix.</title>
        <authorList>
            <person name="Christiansen G."/>
            <person name="Goesmann A."/>
            <person name="Kurmayer R."/>
        </authorList>
    </citation>
    <scope>NUCLEOTIDE SEQUENCE [LARGE SCALE GENOMIC DNA]</scope>
    <source>
        <strain evidence="2 3">NIVA-CYA 126/8</strain>
    </source>
</reference>
<dbReference type="AlphaFoldDB" id="A0A073CJL5"/>
<proteinExistence type="predicted"/>
<evidence type="ECO:0000313" key="2">
    <source>
        <dbReference type="EMBL" id="KEI68117.1"/>
    </source>
</evidence>
<keyword evidence="1" id="KW-0812">Transmembrane</keyword>
<feature type="transmembrane region" description="Helical" evidence="1">
    <location>
        <begin position="6"/>
        <end position="30"/>
    </location>
</feature>
<dbReference type="PATRIC" id="fig|388467.6.peg.3271"/>
<evidence type="ECO:0000256" key="1">
    <source>
        <dbReference type="SAM" id="Phobius"/>
    </source>
</evidence>
<sequence>MVIIVIVINILISLLCLYLARKIWMLTLTINRLEKKLILMEQRTRFVLEKAPKFINSGQQGTTKLRQKYHQLQVQQQQLEQALGLISLAVRVWPKGGKPRKSNL</sequence>
<keyword evidence="1" id="KW-1133">Transmembrane helix</keyword>
<accession>A0A073CJL5</accession>
<dbReference type="HOGENOM" id="CLU_167641_1_0_3"/>
<dbReference type="Proteomes" id="UP000027395">
    <property type="component" value="Chromosome"/>
</dbReference>
<gene>
    <name evidence="2" type="ORF">A19Y_3325</name>
</gene>
<dbReference type="RefSeq" id="WP_026788536.1">
    <property type="nucleotide sequence ID" value="NZ_CM002803.1"/>
</dbReference>
<dbReference type="EMBL" id="CM002803">
    <property type="protein sequence ID" value="KEI68117.1"/>
    <property type="molecule type" value="Genomic_DNA"/>
</dbReference>